<evidence type="ECO:0000259" key="3">
    <source>
        <dbReference type="PROSITE" id="PS01180"/>
    </source>
</evidence>
<evidence type="ECO:0000256" key="1">
    <source>
        <dbReference type="ARBA" id="ARBA00023157"/>
    </source>
</evidence>
<evidence type="ECO:0000313" key="4">
    <source>
        <dbReference type="EMBL" id="KAJ8875822.1"/>
    </source>
</evidence>
<comment type="caution">
    <text evidence="4">The sequence shown here is derived from an EMBL/GenBank/DDBJ whole genome shotgun (WGS) entry which is preliminary data.</text>
</comment>
<reference evidence="4 5" key="1">
    <citation type="submission" date="2023-02" db="EMBL/GenBank/DDBJ databases">
        <title>LHISI_Scaffold_Assembly.</title>
        <authorList>
            <person name="Stuart O.P."/>
            <person name="Cleave R."/>
            <person name="Magrath M.J.L."/>
            <person name="Mikheyev A.S."/>
        </authorList>
    </citation>
    <scope>NUCLEOTIDE SEQUENCE [LARGE SCALE GENOMIC DNA]</scope>
    <source>
        <strain evidence="4">Daus_M_001</strain>
        <tissue evidence="4">Leg muscle</tissue>
    </source>
</reference>
<name>A0ABQ9GUW8_9NEOP</name>
<dbReference type="EMBL" id="JARBHB010000009">
    <property type="protein sequence ID" value="KAJ8875822.1"/>
    <property type="molecule type" value="Genomic_DNA"/>
</dbReference>
<dbReference type="InterPro" id="IPR000859">
    <property type="entry name" value="CUB_dom"/>
</dbReference>
<feature type="domain" description="CUB" evidence="3">
    <location>
        <begin position="24"/>
        <end position="83"/>
    </location>
</feature>
<keyword evidence="5" id="KW-1185">Reference proteome</keyword>
<dbReference type="InterPro" id="IPR035914">
    <property type="entry name" value="Sperma_CUB_dom_sf"/>
</dbReference>
<dbReference type="Proteomes" id="UP001159363">
    <property type="component" value="Chromosome 8"/>
</dbReference>
<comment type="caution">
    <text evidence="2">Lacks conserved residue(s) required for the propagation of feature annotation.</text>
</comment>
<evidence type="ECO:0000313" key="5">
    <source>
        <dbReference type="Proteomes" id="UP001159363"/>
    </source>
</evidence>
<protein>
    <recommendedName>
        <fullName evidence="3">CUB domain-containing protein</fullName>
    </recommendedName>
</protein>
<gene>
    <name evidence="4" type="ORF">PR048_023723</name>
</gene>
<keyword evidence="1" id="KW-1015">Disulfide bond</keyword>
<organism evidence="4 5">
    <name type="scientific">Dryococelus australis</name>
    <dbReference type="NCBI Taxonomy" id="614101"/>
    <lineage>
        <taxon>Eukaryota</taxon>
        <taxon>Metazoa</taxon>
        <taxon>Ecdysozoa</taxon>
        <taxon>Arthropoda</taxon>
        <taxon>Hexapoda</taxon>
        <taxon>Insecta</taxon>
        <taxon>Pterygota</taxon>
        <taxon>Neoptera</taxon>
        <taxon>Polyneoptera</taxon>
        <taxon>Phasmatodea</taxon>
        <taxon>Verophasmatodea</taxon>
        <taxon>Anareolatae</taxon>
        <taxon>Phasmatidae</taxon>
        <taxon>Eurycanthinae</taxon>
        <taxon>Dryococelus</taxon>
    </lineage>
</organism>
<proteinExistence type="predicted"/>
<sequence length="83" mass="9668">MFTHHAYFLVKRTFSDAVNVVAGCECLLFTTTYGKEFGTFSSPDYPKPYHENINCLLYSFVSSRNEIVEITFKDFDVQRTHIE</sequence>
<dbReference type="SUPFAM" id="SSF49854">
    <property type="entry name" value="Spermadhesin, CUB domain"/>
    <property type="match status" value="1"/>
</dbReference>
<dbReference type="Gene3D" id="2.60.120.290">
    <property type="entry name" value="Spermadhesin, CUB domain"/>
    <property type="match status" value="1"/>
</dbReference>
<accession>A0ABQ9GUW8</accession>
<dbReference type="Pfam" id="PF00431">
    <property type="entry name" value="CUB"/>
    <property type="match status" value="1"/>
</dbReference>
<dbReference type="PROSITE" id="PS01180">
    <property type="entry name" value="CUB"/>
    <property type="match status" value="1"/>
</dbReference>
<evidence type="ECO:0000256" key="2">
    <source>
        <dbReference type="PROSITE-ProRule" id="PRU00059"/>
    </source>
</evidence>